<evidence type="ECO:0000256" key="10">
    <source>
        <dbReference type="ARBA" id="ARBA00025157"/>
    </source>
</evidence>
<evidence type="ECO:0000256" key="9">
    <source>
        <dbReference type="ARBA" id="ARBA00023136"/>
    </source>
</evidence>
<dbReference type="InterPro" id="IPR017871">
    <property type="entry name" value="ABC_transporter-like_CS"/>
</dbReference>
<dbReference type="GO" id="GO:0005524">
    <property type="term" value="F:ATP binding"/>
    <property type="evidence" value="ECO:0007669"/>
    <property type="project" value="UniProtKB-KW"/>
</dbReference>
<dbReference type="STRING" id="35755.UL82_09740"/>
<comment type="function">
    <text evidence="10">Probably part of an ABC transporter complex. Responsible for energy coupling to the transport system.</text>
</comment>
<dbReference type="GO" id="GO:0042626">
    <property type="term" value="F:ATPase-coupled transmembrane transporter activity"/>
    <property type="evidence" value="ECO:0007669"/>
    <property type="project" value="TreeGrafter"/>
</dbReference>
<dbReference type="EMBL" id="CP011312">
    <property type="protein sequence ID" value="AKE42085.1"/>
    <property type="molecule type" value="Genomic_DNA"/>
</dbReference>
<dbReference type="InterPro" id="IPR015856">
    <property type="entry name" value="ABC_transpr_CbiO/EcfA_su"/>
</dbReference>
<gene>
    <name evidence="13" type="primary">cbiO</name>
    <name evidence="14" type="synonym">ykoD_1</name>
    <name evidence="14" type="ORF">NCTC949_00906</name>
    <name evidence="13" type="ORF">UL82_09740</name>
</gene>
<keyword evidence="3" id="KW-0813">Transport</keyword>
<evidence type="ECO:0000256" key="11">
    <source>
        <dbReference type="SAM" id="MobiDB-lite"/>
    </source>
</evidence>
<evidence type="ECO:0000256" key="2">
    <source>
        <dbReference type="ARBA" id="ARBA00005417"/>
    </source>
</evidence>
<dbReference type="InterPro" id="IPR003593">
    <property type="entry name" value="AAA+_ATPase"/>
</dbReference>
<protein>
    <submittedName>
        <fullName evidence="14">ABC transporter ATP-binding protein</fullName>
        <ecNumber evidence="13 14">3.6.3.-</ecNumber>
    </submittedName>
    <submittedName>
        <fullName evidence="13">ABC-type cobalt transport system, ATPase component</fullName>
    </submittedName>
</protein>
<dbReference type="Gene3D" id="3.40.50.300">
    <property type="entry name" value="P-loop containing nucleotide triphosphate hydrolases"/>
    <property type="match status" value="2"/>
</dbReference>
<evidence type="ECO:0000256" key="1">
    <source>
        <dbReference type="ARBA" id="ARBA00004202"/>
    </source>
</evidence>
<comment type="similarity">
    <text evidence="2">Belongs to the ABC transporter superfamily.</text>
</comment>
<feature type="compositionally biased region" description="Pro residues" evidence="11">
    <location>
        <begin position="273"/>
        <end position="283"/>
    </location>
</feature>
<keyword evidence="6" id="KW-0547">Nucleotide-binding</keyword>
<feature type="region of interest" description="Disordered" evidence="11">
    <location>
        <begin position="267"/>
        <end position="290"/>
    </location>
</feature>
<dbReference type="PANTHER" id="PTHR43553">
    <property type="entry name" value="HEAVY METAL TRANSPORTER"/>
    <property type="match status" value="1"/>
</dbReference>
<dbReference type="InterPro" id="IPR027417">
    <property type="entry name" value="P-loop_NTPase"/>
</dbReference>
<dbReference type="PANTHER" id="PTHR43553:SF23">
    <property type="entry name" value="ABC TRANSPORTER ATP-BINDING COMPONENT"/>
    <property type="match status" value="1"/>
</dbReference>
<keyword evidence="15" id="KW-1185">Reference proteome</keyword>
<evidence type="ECO:0000313" key="15">
    <source>
        <dbReference type="Proteomes" id="UP000033457"/>
    </source>
</evidence>
<dbReference type="GO" id="GO:0016887">
    <property type="term" value="F:ATP hydrolysis activity"/>
    <property type="evidence" value="ECO:0007669"/>
    <property type="project" value="InterPro"/>
</dbReference>
<dbReference type="OrthoDB" id="7757085at2"/>
<dbReference type="Pfam" id="PF00005">
    <property type="entry name" value="ABC_tran"/>
    <property type="match status" value="2"/>
</dbReference>
<dbReference type="SMART" id="SM00382">
    <property type="entry name" value="AAA"/>
    <property type="match status" value="2"/>
</dbReference>
<dbReference type="HOGENOM" id="CLU_000604_86_7_11"/>
<reference evidence="13 15" key="1">
    <citation type="journal article" date="2015" name="Genome Announc.">
        <title>Complete Genome Sequence of Corynebacterium kutscheri DSM 20755, a Corynebacterial Type Strain with Remarkably Low G+C Content of Chromosomal DNA.</title>
        <authorList>
            <person name="Ruckert C."/>
            <person name="Albersmeier A."/>
            <person name="Winkler A."/>
            <person name="Tauch A."/>
        </authorList>
    </citation>
    <scope>NUCLEOTIDE SEQUENCE [LARGE SCALE GENOMIC DNA]</scope>
    <source>
        <strain evidence="13 15">DSM 20755</strain>
    </source>
</reference>
<accession>A0A0F6R1V1</accession>
<evidence type="ECO:0000259" key="12">
    <source>
        <dbReference type="PROSITE" id="PS50893"/>
    </source>
</evidence>
<name>A0A0F6R1V1_9CORY</name>
<evidence type="ECO:0000313" key="14">
    <source>
        <dbReference type="EMBL" id="VEH06015.1"/>
    </source>
</evidence>
<dbReference type="SUPFAM" id="SSF52540">
    <property type="entry name" value="P-loop containing nucleoside triphosphate hydrolases"/>
    <property type="match status" value="2"/>
</dbReference>
<comment type="subcellular location">
    <subcellularLocation>
        <location evidence="1">Cell membrane</location>
        <topology evidence="1">Peripheral membrane protein</topology>
    </subcellularLocation>
</comment>
<dbReference type="InterPro" id="IPR050095">
    <property type="entry name" value="ECF_ABC_transporter_ATP-bd"/>
</dbReference>
<feature type="domain" description="ABC transporter" evidence="12">
    <location>
        <begin position="295"/>
        <end position="518"/>
    </location>
</feature>
<evidence type="ECO:0000256" key="7">
    <source>
        <dbReference type="ARBA" id="ARBA00022840"/>
    </source>
</evidence>
<dbReference type="GO" id="GO:0043190">
    <property type="term" value="C:ATP-binding cassette (ABC) transporter complex"/>
    <property type="evidence" value="ECO:0007669"/>
    <property type="project" value="TreeGrafter"/>
</dbReference>
<dbReference type="PROSITE" id="PS00211">
    <property type="entry name" value="ABC_TRANSPORTER_1"/>
    <property type="match status" value="1"/>
</dbReference>
<keyword evidence="4" id="KW-1003">Cell membrane</keyword>
<dbReference type="RefSeq" id="WP_052735951.1">
    <property type="nucleotide sequence ID" value="NZ_CP011312.1"/>
</dbReference>
<dbReference type="InterPro" id="IPR003439">
    <property type="entry name" value="ABC_transporter-like_ATP-bd"/>
</dbReference>
<keyword evidence="9" id="KW-0472">Membrane</keyword>
<evidence type="ECO:0000256" key="5">
    <source>
        <dbReference type="ARBA" id="ARBA00022737"/>
    </source>
</evidence>
<proteinExistence type="inferred from homology"/>
<keyword evidence="5" id="KW-0677">Repeat</keyword>
<evidence type="ECO:0000256" key="6">
    <source>
        <dbReference type="ARBA" id="ARBA00022741"/>
    </source>
</evidence>
<dbReference type="AlphaFoldDB" id="A0A0F6R1V1"/>
<feature type="domain" description="ABC transporter" evidence="12">
    <location>
        <begin position="10"/>
        <end position="268"/>
    </location>
</feature>
<evidence type="ECO:0000313" key="13">
    <source>
        <dbReference type="EMBL" id="AKE42085.1"/>
    </source>
</evidence>
<evidence type="ECO:0000256" key="3">
    <source>
        <dbReference type="ARBA" id="ARBA00022448"/>
    </source>
</evidence>
<dbReference type="Proteomes" id="UP000271380">
    <property type="component" value="Chromosome"/>
</dbReference>
<dbReference type="EMBL" id="LR134377">
    <property type="protein sequence ID" value="VEH06015.1"/>
    <property type="molecule type" value="Genomic_DNA"/>
</dbReference>
<organism evidence="13 15">
    <name type="scientific">Corynebacterium kutscheri</name>
    <dbReference type="NCBI Taxonomy" id="35755"/>
    <lineage>
        <taxon>Bacteria</taxon>
        <taxon>Bacillati</taxon>
        <taxon>Actinomycetota</taxon>
        <taxon>Actinomycetes</taxon>
        <taxon>Mycobacteriales</taxon>
        <taxon>Corynebacteriaceae</taxon>
        <taxon>Corynebacterium</taxon>
    </lineage>
</organism>
<keyword evidence="7 14" id="KW-0067">ATP-binding</keyword>
<evidence type="ECO:0000256" key="8">
    <source>
        <dbReference type="ARBA" id="ARBA00022967"/>
    </source>
</evidence>
<evidence type="ECO:0000313" key="16">
    <source>
        <dbReference type="Proteomes" id="UP000271380"/>
    </source>
</evidence>
<reference evidence="14 16" key="2">
    <citation type="submission" date="2018-12" db="EMBL/GenBank/DDBJ databases">
        <authorList>
            <consortium name="Pathogen Informatics"/>
        </authorList>
    </citation>
    <scope>NUCLEOTIDE SEQUENCE [LARGE SCALE GENOMIC DNA]</scope>
    <source>
        <strain evidence="14 16">NCTC949</strain>
    </source>
</reference>
<dbReference type="EC" id="3.6.3.-" evidence="13 14"/>
<keyword evidence="13" id="KW-0378">Hydrolase</keyword>
<dbReference type="KEGG" id="cku:UL82_09740"/>
<dbReference type="PROSITE" id="PS50893">
    <property type="entry name" value="ABC_TRANSPORTER_2"/>
    <property type="match status" value="2"/>
</dbReference>
<sequence>MSTTNNHTIIALSDVSYSYQRTDPNSSLFAEKDATTQTPPELICQLEEISLRIPAGSLVLLVGASGSGKTTLLRVMNALVPKFYEGKFTGTVQVAGHDLCPVELHDVGRWSATIFQNPRTQFFTSTVRTELAFALENYGVDPHIIKNRIQQAANQAGISHLLERSLNTLSGGQLQKVACACALVMDVEVLFFDEPTSNLGTEAIQEFQELIGRLKAAGKTIIVAEHRLYLFAELSDVVYRIADKKIIEKLSGKEFFALTADERIQRGLRSLSPPKPPDLPSPPAAKEESGVKPGLEIANLHFGYEPGKPVLDCGYLHLPTGAVTIISGDNGAGKTTLARLICGLATPNKPAQRRWLRRNTTHTQGKKAQFILDEKVLSQRARLQECAIVMQDVQRQLFSESVHREVTLGLSASDEATGLVDELLTQLELSEYQDRHPLSLSGGQAQRLVIAAAVAAHRRIVIFDEPTSGVDYTHLRGISELIRSLADSGCIVAVITHDPELVQMCGDYLIRIPKLSPTC</sequence>
<dbReference type="Proteomes" id="UP000033457">
    <property type="component" value="Chromosome"/>
</dbReference>
<evidence type="ECO:0000256" key="4">
    <source>
        <dbReference type="ARBA" id="ARBA00022475"/>
    </source>
</evidence>
<dbReference type="CDD" id="cd03225">
    <property type="entry name" value="ABC_cobalt_CbiO_domain1"/>
    <property type="match status" value="1"/>
</dbReference>
<keyword evidence="8" id="KW-1278">Translocase</keyword>